<organism evidence="1 2">
    <name type="scientific">Podospora didyma</name>
    <dbReference type="NCBI Taxonomy" id="330526"/>
    <lineage>
        <taxon>Eukaryota</taxon>
        <taxon>Fungi</taxon>
        <taxon>Dikarya</taxon>
        <taxon>Ascomycota</taxon>
        <taxon>Pezizomycotina</taxon>
        <taxon>Sordariomycetes</taxon>
        <taxon>Sordariomycetidae</taxon>
        <taxon>Sordariales</taxon>
        <taxon>Podosporaceae</taxon>
        <taxon>Podospora</taxon>
    </lineage>
</organism>
<keyword evidence="2" id="KW-1185">Reference proteome</keyword>
<name>A0AAE0U6N4_9PEZI</name>
<reference evidence="1" key="2">
    <citation type="submission" date="2023-06" db="EMBL/GenBank/DDBJ databases">
        <authorList>
            <consortium name="Lawrence Berkeley National Laboratory"/>
            <person name="Haridas S."/>
            <person name="Hensen N."/>
            <person name="Bonometti L."/>
            <person name="Westerberg I."/>
            <person name="Brannstrom I.O."/>
            <person name="Guillou S."/>
            <person name="Cros-Aarteil S."/>
            <person name="Calhoun S."/>
            <person name="Kuo A."/>
            <person name="Mondo S."/>
            <person name="Pangilinan J."/>
            <person name="Riley R."/>
            <person name="LaButti K."/>
            <person name="Andreopoulos B."/>
            <person name="Lipzen A."/>
            <person name="Chen C."/>
            <person name="Yanf M."/>
            <person name="Daum C."/>
            <person name="Ng V."/>
            <person name="Clum A."/>
            <person name="Steindorff A."/>
            <person name="Ohm R."/>
            <person name="Martin F."/>
            <person name="Silar P."/>
            <person name="Natvig D."/>
            <person name="Lalanne C."/>
            <person name="Gautier V."/>
            <person name="Ament-velasquez S.L."/>
            <person name="Kruys A."/>
            <person name="Hutchinson M.I."/>
            <person name="Powell A.J."/>
            <person name="Barry K."/>
            <person name="Miller A.N."/>
            <person name="Grigoriev I.V."/>
            <person name="Debuchy R."/>
            <person name="Gladieux P."/>
            <person name="Thoren M.H."/>
            <person name="Johannesson H."/>
        </authorList>
    </citation>
    <scope>NUCLEOTIDE SEQUENCE</scope>
    <source>
        <strain evidence="1">CBS 232.78</strain>
    </source>
</reference>
<dbReference type="AlphaFoldDB" id="A0AAE0U6N4"/>
<accession>A0AAE0U6N4</accession>
<comment type="caution">
    <text evidence="1">The sequence shown here is derived from an EMBL/GenBank/DDBJ whole genome shotgun (WGS) entry which is preliminary data.</text>
</comment>
<dbReference type="EMBL" id="JAULSW010000001">
    <property type="protein sequence ID" value="KAK3392931.1"/>
    <property type="molecule type" value="Genomic_DNA"/>
</dbReference>
<evidence type="ECO:0000313" key="1">
    <source>
        <dbReference type="EMBL" id="KAK3392931.1"/>
    </source>
</evidence>
<reference evidence="1" key="1">
    <citation type="journal article" date="2023" name="Mol. Phylogenet. Evol.">
        <title>Genome-scale phylogeny and comparative genomics of the fungal order Sordariales.</title>
        <authorList>
            <person name="Hensen N."/>
            <person name="Bonometti L."/>
            <person name="Westerberg I."/>
            <person name="Brannstrom I.O."/>
            <person name="Guillou S."/>
            <person name="Cros-Aarteil S."/>
            <person name="Calhoun S."/>
            <person name="Haridas S."/>
            <person name="Kuo A."/>
            <person name="Mondo S."/>
            <person name="Pangilinan J."/>
            <person name="Riley R."/>
            <person name="LaButti K."/>
            <person name="Andreopoulos B."/>
            <person name="Lipzen A."/>
            <person name="Chen C."/>
            <person name="Yan M."/>
            <person name="Daum C."/>
            <person name="Ng V."/>
            <person name="Clum A."/>
            <person name="Steindorff A."/>
            <person name="Ohm R.A."/>
            <person name="Martin F."/>
            <person name="Silar P."/>
            <person name="Natvig D.O."/>
            <person name="Lalanne C."/>
            <person name="Gautier V."/>
            <person name="Ament-Velasquez S.L."/>
            <person name="Kruys A."/>
            <person name="Hutchinson M.I."/>
            <person name="Powell A.J."/>
            <person name="Barry K."/>
            <person name="Miller A.N."/>
            <person name="Grigoriev I.V."/>
            <person name="Debuchy R."/>
            <person name="Gladieux P."/>
            <person name="Hiltunen Thoren M."/>
            <person name="Johannesson H."/>
        </authorList>
    </citation>
    <scope>NUCLEOTIDE SEQUENCE</scope>
    <source>
        <strain evidence="1">CBS 232.78</strain>
    </source>
</reference>
<protein>
    <submittedName>
        <fullName evidence="1">Uncharacterized protein</fullName>
    </submittedName>
</protein>
<proteinExistence type="predicted"/>
<gene>
    <name evidence="1" type="ORF">B0H63DRAFT_3614</name>
</gene>
<sequence length="256" mass="27660">MKTSADLLIHNLESIEGHVMNESSGSVAIVEVDVSRAVGNWNNVLQVAREFANKGLIVKAETSDTLDPMADNEPTLFAVHFGGQDMTTLGKLIFPGLDKIVVDTHGLPLHDPWPNVFKSLSPVYAFGSGAAEKRVFVSKSDKNLVWILTSGDIPKEPAEVTVAAAVASAPALAPALIQICAVIWGLEQITDPAIYQTLYDSAAKNERIPITNAFFDTEASDKDPWFGNVKTAAVASFNGVWKAISGRENEFMTWAF</sequence>
<dbReference type="Proteomes" id="UP001285441">
    <property type="component" value="Unassembled WGS sequence"/>
</dbReference>
<evidence type="ECO:0000313" key="2">
    <source>
        <dbReference type="Proteomes" id="UP001285441"/>
    </source>
</evidence>